<protein>
    <submittedName>
        <fullName evidence="2">Copper resistance protein B</fullName>
    </submittedName>
</protein>
<accession>A0A208ZV03</accession>
<dbReference type="GO" id="GO:0005507">
    <property type="term" value="F:copper ion binding"/>
    <property type="evidence" value="ECO:0007669"/>
    <property type="project" value="InterPro"/>
</dbReference>
<proteinExistence type="predicted"/>
<keyword evidence="1" id="KW-0732">Signal</keyword>
<dbReference type="AlphaFoldDB" id="A0A208ZV03"/>
<evidence type="ECO:0000313" key="2">
    <source>
        <dbReference type="EMBL" id="OVZ84280.1"/>
    </source>
</evidence>
<feature type="chain" id="PRO_5011711612" evidence="1">
    <location>
        <begin position="27"/>
        <end position="299"/>
    </location>
</feature>
<gene>
    <name evidence="2" type="ORF">CBW57_17140</name>
</gene>
<evidence type="ECO:0000313" key="3">
    <source>
        <dbReference type="Proteomes" id="UP000196440"/>
    </source>
</evidence>
<dbReference type="InterPro" id="IPR007939">
    <property type="entry name" value="Cu-R_B_prcur"/>
</dbReference>
<comment type="caution">
    <text evidence="2">The sequence shown here is derived from an EMBL/GenBank/DDBJ whole genome shotgun (WGS) entry which is preliminary data.</text>
</comment>
<organism evidence="2 3">
    <name type="scientific">Yersinia intermedia</name>
    <dbReference type="NCBI Taxonomy" id="631"/>
    <lineage>
        <taxon>Bacteria</taxon>
        <taxon>Pseudomonadati</taxon>
        <taxon>Pseudomonadota</taxon>
        <taxon>Gammaproteobacteria</taxon>
        <taxon>Enterobacterales</taxon>
        <taxon>Yersiniaceae</taxon>
        <taxon>Yersinia</taxon>
    </lineage>
</organism>
<dbReference type="EMBL" id="NHOI01000027">
    <property type="protein sequence ID" value="OVZ84280.1"/>
    <property type="molecule type" value="Genomic_DNA"/>
</dbReference>
<dbReference type="Pfam" id="PF05275">
    <property type="entry name" value="CopB"/>
    <property type="match status" value="1"/>
</dbReference>
<dbReference type="GO" id="GO:0006878">
    <property type="term" value="P:intracellular copper ion homeostasis"/>
    <property type="evidence" value="ECO:0007669"/>
    <property type="project" value="InterPro"/>
</dbReference>
<name>A0A208ZV03_YERIN</name>
<evidence type="ECO:0000256" key="1">
    <source>
        <dbReference type="SAM" id="SignalP"/>
    </source>
</evidence>
<sequence length="299" mass="33628">MRRVNVNMWNVKHLMVGILFSPLAYAGQPIPVSSHAGHDMSAMQQPAETEDMSMTAMEPVITESRTPIRPITDEDRKAAFNALQGHKVHDSSINYFILLDQLEWQKSNTANMFNWNVNSWVGGDIDRLWVKSEGKRVGGKTESAEAQLLWGHAIGSWWDLVAGIRQDFRPSSPQTWGAIGFQGLALYNFESEITAFVGNGGKAALRLGGEYDILLTNQLILQPSYEVNFYSQNDESRGTGSGLSDTELGLRLRYEVRREFAPYLGVSWDRRYGNSSDFAKNDGEKDSEFAFLAGVRMWF</sequence>
<dbReference type="Proteomes" id="UP000196440">
    <property type="component" value="Unassembled WGS sequence"/>
</dbReference>
<feature type="signal peptide" evidence="1">
    <location>
        <begin position="1"/>
        <end position="26"/>
    </location>
</feature>
<dbReference type="GO" id="GO:0009279">
    <property type="term" value="C:cell outer membrane"/>
    <property type="evidence" value="ECO:0007669"/>
    <property type="project" value="InterPro"/>
</dbReference>
<reference evidence="2 3" key="1">
    <citation type="submission" date="2017-05" db="EMBL/GenBank/DDBJ databases">
        <title>Whole genome sequencing of Yersinia kristensenii.</title>
        <authorList>
            <person name="Campioni F."/>
        </authorList>
    </citation>
    <scope>NUCLEOTIDE SEQUENCE [LARGE SCALE GENOMIC DNA]</scope>
    <source>
        <strain evidence="2 3">CFSAN060536</strain>
    </source>
</reference>